<dbReference type="EMBL" id="HAEH01000322">
    <property type="protein sequence ID" value="SBR64657.1"/>
    <property type="molecule type" value="Transcribed_RNA"/>
</dbReference>
<feature type="non-terminal residue" evidence="1">
    <location>
        <position position="65"/>
    </location>
</feature>
<name>A0A1A8N718_9TELE</name>
<reference evidence="1" key="2">
    <citation type="submission" date="2016-06" db="EMBL/GenBank/DDBJ databases">
        <title>The genome of a short-lived fish provides insights into sex chromosome evolution and the genetic control of aging.</title>
        <authorList>
            <person name="Reichwald K."/>
            <person name="Felder M."/>
            <person name="Petzold A."/>
            <person name="Koch P."/>
            <person name="Groth M."/>
            <person name="Platzer M."/>
        </authorList>
    </citation>
    <scope>NUCLEOTIDE SEQUENCE</scope>
    <source>
        <tissue evidence="1">Brain</tissue>
    </source>
</reference>
<evidence type="ECO:0000313" key="1">
    <source>
        <dbReference type="EMBL" id="SBR64657.1"/>
    </source>
</evidence>
<dbReference type="EMBL" id="HAEI01008390">
    <property type="protein sequence ID" value="SBS04882.1"/>
    <property type="molecule type" value="Transcribed_RNA"/>
</dbReference>
<organism evidence="1">
    <name type="scientific">Nothobranchius rachovii</name>
    <name type="common">bluefin notho</name>
    <dbReference type="NCBI Taxonomy" id="451742"/>
    <lineage>
        <taxon>Eukaryota</taxon>
        <taxon>Metazoa</taxon>
        <taxon>Chordata</taxon>
        <taxon>Craniata</taxon>
        <taxon>Vertebrata</taxon>
        <taxon>Euteleostomi</taxon>
        <taxon>Actinopterygii</taxon>
        <taxon>Neopterygii</taxon>
        <taxon>Teleostei</taxon>
        <taxon>Neoteleostei</taxon>
        <taxon>Acanthomorphata</taxon>
        <taxon>Ovalentaria</taxon>
        <taxon>Atherinomorphae</taxon>
        <taxon>Cyprinodontiformes</taxon>
        <taxon>Nothobranchiidae</taxon>
        <taxon>Nothobranchius</taxon>
    </lineage>
</organism>
<dbReference type="AlphaFoldDB" id="A0A1A8N718"/>
<protein>
    <submittedName>
        <fullName evidence="1">Uncharacterized protein</fullName>
    </submittedName>
</protein>
<feature type="non-terminal residue" evidence="1">
    <location>
        <position position="1"/>
    </location>
</feature>
<accession>A0A1A8N718</accession>
<gene>
    <name evidence="1" type="primary">Nfu_g_1_002196</name>
</gene>
<reference evidence="1" key="1">
    <citation type="submission" date="2016-05" db="EMBL/GenBank/DDBJ databases">
        <authorList>
            <person name="Lavstsen T."/>
            <person name="Jespersen J.S."/>
        </authorList>
    </citation>
    <scope>NUCLEOTIDE SEQUENCE</scope>
    <source>
        <tissue evidence="1">Brain</tissue>
    </source>
</reference>
<proteinExistence type="predicted"/>
<sequence length="65" mass="7541">TEFIERQRETLTIPHAQHLRLCGQSLPVLCEGLTGANSHSPGHQLMFRLRLVRRPTFFKQMDRLA</sequence>